<dbReference type="GO" id="GO:0016987">
    <property type="term" value="F:sigma factor activity"/>
    <property type="evidence" value="ECO:0007669"/>
    <property type="project" value="UniProtKB-KW"/>
</dbReference>
<dbReference type="CDD" id="cd06171">
    <property type="entry name" value="Sigma70_r4"/>
    <property type="match status" value="1"/>
</dbReference>
<gene>
    <name evidence="10" type="ORF">F0415_02970</name>
</gene>
<dbReference type="PANTHER" id="PTHR43133:SF25">
    <property type="entry name" value="RNA POLYMERASE SIGMA FACTOR RFAY-RELATED"/>
    <property type="match status" value="1"/>
</dbReference>
<comment type="similarity">
    <text evidence="1 6">Belongs to the sigma-70 factor family. ECF subfamily.</text>
</comment>
<dbReference type="SUPFAM" id="SSF88946">
    <property type="entry name" value="Sigma2 domain of RNA polymerase sigma factors"/>
    <property type="match status" value="1"/>
</dbReference>
<evidence type="ECO:0000256" key="3">
    <source>
        <dbReference type="ARBA" id="ARBA00023082"/>
    </source>
</evidence>
<dbReference type="InterPro" id="IPR014284">
    <property type="entry name" value="RNA_pol_sigma-70_dom"/>
</dbReference>
<comment type="caution">
    <text evidence="10">The sequence shown here is derived from an EMBL/GenBank/DDBJ whole genome shotgun (WGS) entry which is preliminary data.</text>
</comment>
<dbReference type="InterPro" id="IPR013324">
    <property type="entry name" value="RNA_pol_sigma_r3/r4-like"/>
</dbReference>
<dbReference type="InterPro" id="IPR013325">
    <property type="entry name" value="RNA_pol_sigma_r2"/>
</dbReference>
<dbReference type="InterPro" id="IPR007627">
    <property type="entry name" value="RNA_pol_sigma70_r2"/>
</dbReference>
<reference evidence="10 11" key="1">
    <citation type="submission" date="2019-09" db="EMBL/GenBank/DDBJ databases">
        <title>Arenimonas chukotkensis sp. nov., a bacterium isolated from Chukotka hot spring, Arctic region, Russia.</title>
        <authorList>
            <person name="Zayulina K.S."/>
            <person name="Prokofeva M.I."/>
            <person name="Elcheninov A.G."/>
            <person name="Novikov A."/>
            <person name="Kochetkova T.V."/>
            <person name="Kublanov I.V."/>
        </authorList>
    </citation>
    <scope>NUCLEOTIDE SEQUENCE [LARGE SCALE GENOMIC DNA]</scope>
    <source>
        <strain evidence="10 11">3729k</strain>
    </source>
</reference>
<evidence type="ECO:0000256" key="5">
    <source>
        <dbReference type="ARBA" id="ARBA00023163"/>
    </source>
</evidence>
<feature type="transmembrane region" description="Helical" evidence="7">
    <location>
        <begin position="357"/>
        <end position="376"/>
    </location>
</feature>
<dbReference type="Pfam" id="PF08281">
    <property type="entry name" value="Sigma70_r4_2"/>
    <property type="match status" value="1"/>
</dbReference>
<dbReference type="PANTHER" id="PTHR43133">
    <property type="entry name" value="RNA POLYMERASE ECF-TYPE SIGMA FACTO"/>
    <property type="match status" value="1"/>
</dbReference>
<dbReference type="SUPFAM" id="SSF88659">
    <property type="entry name" value="Sigma3 and sigma4 domains of RNA polymerase sigma factors"/>
    <property type="match status" value="1"/>
</dbReference>
<dbReference type="RefSeq" id="WP_149859720.1">
    <property type="nucleotide sequence ID" value="NZ_VUOD01000002.1"/>
</dbReference>
<evidence type="ECO:0000256" key="4">
    <source>
        <dbReference type="ARBA" id="ARBA00023125"/>
    </source>
</evidence>
<dbReference type="Gene3D" id="1.10.10.10">
    <property type="entry name" value="Winged helix-like DNA-binding domain superfamily/Winged helix DNA-binding domain"/>
    <property type="match status" value="1"/>
</dbReference>
<feature type="domain" description="RNA polymerase sigma-70 region 2" evidence="8">
    <location>
        <begin position="32"/>
        <end position="96"/>
    </location>
</feature>
<feature type="transmembrane region" description="Helical" evidence="7">
    <location>
        <begin position="237"/>
        <end position="264"/>
    </location>
</feature>
<keyword evidence="3 6" id="KW-0731">Sigma factor</keyword>
<dbReference type="InterPro" id="IPR013249">
    <property type="entry name" value="RNA_pol_sigma70_r4_t2"/>
</dbReference>
<evidence type="ECO:0000313" key="10">
    <source>
        <dbReference type="EMBL" id="KAA2285618.1"/>
    </source>
</evidence>
<reference evidence="10 11" key="2">
    <citation type="submission" date="2019-09" db="EMBL/GenBank/DDBJ databases">
        <authorList>
            <person name="Mazur A."/>
        </authorList>
    </citation>
    <scope>NUCLEOTIDE SEQUENCE [LARGE SCALE GENOMIC DNA]</scope>
    <source>
        <strain evidence="10 11">3729k</strain>
    </source>
</reference>
<feature type="transmembrane region" description="Helical" evidence="7">
    <location>
        <begin position="303"/>
        <end position="325"/>
    </location>
</feature>
<keyword evidence="7" id="KW-0472">Membrane</keyword>
<proteinExistence type="inferred from homology"/>
<dbReference type="GO" id="GO:0006352">
    <property type="term" value="P:DNA-templated transcription initiation"/>
    <property type="evidence" value="ECO:0007669"/>
    <property type="project" value="InterPro"/>
</dbReference>
<keyword evidence="2 6" id="KW-0805">Transcription regulation</keyword>
<keyword evidence="4 6" id="KW-0238">DNA-binding</keyword>
<dbReference type="GO" id="GO:0003677">
    <property type="term" value="F:DNA binding"/>
    <property type="evidence" value="ECO:0007669"/>
    <property type="project" value="UniProtKB-KW"/>
</dbReference>
<protein>
    <recommendedName>
        <fullName evidence="6">RNA polymerase sigma factor</fullName>
    </recommendedName>
</protein>
<evidence type="ECO:0000256" key="2">
    <source>
        <dbReference type="ARBA" id="ARBA00023015"/>
    </source>
</evidence>
<dbReference type="AlphaFoldDB" id="A0A5B2ZAC6"/>
<dbReference type="Pfam" id="PF04542">
    <property type="entry name" value="Sigma70_r2"/>
    <property type="match status" value="1"/>
</dbReference>
<keyword evidence="7" id="KW-1133">Transmembrane helix</keyword>
<organism evidence="10 11">
    <name type="scientific">Arenimonas fontis</name>
    <dbReference type="NCBI Taxonomy" id="2608255"/>
    <lineage>
        <taxon>Bacteria</taxon>
        <taxon>Pseudomonadati</taxon>
        <taxon>Pseudomonadota</taxon>
        <taxon>Gammaproteobacteria</taxon>
        <taxon>Lysobacterales</taxon>
        <taxon>Lysobacteraceae</taxon>
        <taxon>Arenimonas</taxon>
    </lineage>
</organism>
<evidence type="ECO:0000259" key="8">
    <source>
        <dbReference type="Pfam" id="PF04542"/>
    </source>
</evidence>
<accession>A0A5B2ZAC6</accession>
<dbReference type="InterPro" id="IPR039425">
    <property type="entry name" value="RNA_pol_sigma-70-like"/>
</dbReference>
<evidence type="ECO:0000256" key="1">
    <source>
        <dbReference type="ARBA" id="ARBA00010641"/>
    </source>
</evidence>
<keyword evidence="5 6" id="KW-0804">Transcription</keyword>
<feature type="transmembrane region" description="Helical" evidence="7">
    <location>
        <begin position="276"/>
        <end position="297"/>
    </location>
</feature>
<dbReference type="PROSITE" id="PS01063">
    <property type="entry name" value="SIGMA70_ECF"/>
    <property type="match status" value="1"/>
</dbReference>
<evidence type="ECO:0000256" key="6">
    <source>
        <dbReference type="RuleBase" id="RU000716"/>
    </source>
</evidence>
<dbReference type="Proteomes" id="UP000322165">
    <property type="component" value="Unassembled WGS sequence"/>
</dbReference>
<evidence type="ECO:0000256" key="7">
    <source>
        <dbReference type="SAM" id="Phobius"/>
    </source>
</evidence>
<dbReference type="EMBL" id="VUOD01000002">
    <property type="protein sequence ID" value="KAA2285618.1"/>
    <property type="molecule type" value="Genomic_DNA"/>
</dbReference>
<keyword evidence="7" id="KW-0812">Transmembrane</keyword>
<dbReference type="NCBIfam" id="TIGR02937">
    <property type="entry name" value="sigma70-ECF"/>
    <property type="match status" value="1"/>
</dbReference>
<feature type="domain" description="RNA polymerase sigma factor 70 region 4 type 2" evidence="9">
    <location>
        <begin position="135"/>
        <end position="180"/>
    </location>
</feature>
<name>A0A5B2ZAC6_9GAMM</name>
<feature type="transmembrane region" description="Helical" evidence="7">
    <location>
        <begin position="202"/>
        <end position="225"/>
    </location>
</feature>
<sequence length="381" mass="40229">MDAQVLETLVHTHLPAAARGDAAAYGRIVAGCQSTVTSIALAIVRDVQASEDVAQEAFLKAWQELDRLRNPASFLPWLRQITRNLARDHLRQQARRAAAPALDVDGLLARLADPSPGPDERLAEAEAHAVAAGVIDALPEESREVLLLYYREGRSSRQVAALLGLQDAAVRKRLSRARERVREGLLQRLGDFARTTAPGAGFTAAVAAALAVASPPAAAATAFGLGALGTAKGLAKLGLGALGAAAAGIVGGLAGIWLGVRRFLEDPFDERERRGLLAYATVGSGLVVGFSIGITLLAGVPGWIPHFALSLAFMLGIGLCCGLWLPRILARRRAAERARDPVAAERRERRERIRGRIGLVLGYGLGTAGLLLGLWLGGRMG</sequence>
<dbReference type="Gene3D" id="1.10.1740.10">
    <property type="match status" value="1"/>
</dbReference>
<dbReference type="InterPro" id="IPR036388">
    <property type="entry name" value="WH-like_DNA-bd_sf"/>
</dbReference>
<keyword evidence="11" id="KW-1185">Reference proteome</keyword>
<evidence type="ECO:0000313" key="11">
    <source>
        <dbReference type="Proteomes" id="UP000322165"/>
    </source>
</evidence>
<dbReference type="InterPro" id="IPR000838">
    <property type="entry name" value="RNA_pol_sigma70_ECF_CS"/>
</dbReference>
<evidence type="ECO:0000259" key="9">
    <source>
        <dbReference type="Pfam" id="PF08281"/>
    </source>
</evidence>